<dbReference type="InterPro" id="IPR013320">
    <property type="entry name" value="ConA-like_dom_sf"/>
</dbReference>
<feature type="domain" description="F-box" evidence="1">
    <location>
        <begin position="1"/>
        <end position="44"/>
    </location>
</feature>
<reference evidence="2" key="1">
    <citation type="submission" date="2022-11" db="EMBL/GenBank/DDBJ databases">
        <authorList>
            <person name="Morgan W.R."/>
            <person name="Tartar A."/>
        </authorList>
    </citation>
    <scope>NUCLEOTIDE SEQUENCE</scope>
    <source>
        <strain evidence="2">ARSEF 373</strain>
    </source>
</reference>
<gene>
    <name evidence="2" type="ORF">N0F65_003728</name>
</gene>
<name>A0AAV2Z2T2_9STRA</name>
<dbReference type="Pfam" id="PF13385">
    <property type="entry name" value="Laminin_G_3"/>
    <property type="match status" value="1"/>
</dbReference>
<evidence type="ECO:0000313" key="2">
    <source>
        <dbReference type="EMBL" id="DBA00062.1"/>
    </source>
</evidence>
<dbReference type="Gene3D" id="2.60.120.200">
    <property type="match status" value="1"/>
</dbReference>
<dbReference type="InterPro" id="IPR001810">
    <property type="entry name" value="F-box_dom"/>
</dbReference>
<sequence length="313" mass="35270">MNEFPDEVLHRIGSYLHGYDVIKLSHVCSKTLQTLSDPDQWTHRVFPPPNYIGDRLKFHYTQERSFQFDPAGDRGSCVVMDARPQCSDAFGNDNFSLDVWFAPMAGPNGQMHGGIILGGQSDAYDVDRWPGNHQQLVHVGPDGALYCSVVNIPKHALATLEAGRWYHLALTFSNGEQNVYLDGELIDHVAGTTLHREWFWLNHLQVGTGCISGDSVGKPTPDHCGWYGFQGLIDDLRIWRDKVLTADEVRSLYTSDHTTLREALAGMCYSLRDHGTLRTMNTPGFRKLHPGRTHKINRVRATRPLERVAETFA</sequence>
<protein>
    <recommendedName>
        <fullName evidence="1">F-box domain-containing protein</fullName>
    </recommendedName>
</protein>
<comment type="caution">
    <text evidence="2">The sequence shown here is derived from an EMBL/GenBank/DDBJ whole genome shotgun (WGS) entry which is preliminary data.</text>
</comment>
<dbReference type="CDD" id="cd09917">
    <property type="entry name" value="F-box_SF"/>
    <property type="match status" value="1"/>
</dbReference>
<reference evidence="2" key="2">
    <citation type="journal article" date="2023" name="Microbiol Resour">
        <title>Decontamination and Annotation of the Draft Genome Sequence of the Oomycete Lagenidium giganteum ARSEF 373.</title>
        <authorList>
            <person name="Morgan W.R."/>
            <person name="Tartar A."/>
        </authorList>
    </citation>
    <scope>NUCLEOTIDE SEQUENCE</scope>
    <source>
        <strain evidence="2">ARSEF 373</strain>
    </source>
</reference>
<dbReference type="SUPFAM" id="SSF81383">
    <property type="entry name" value="F-box domain"/>
    <property type="match status" value="1"/>
</dbReference>
<evidence type="ECO:0000313" key="3">
    <source>
        <dbReference type="Proteomes" id="UP001146120"/>
    </source>
</evidence>
<dbReference type="AlphaFoldDB" id="A0AAV2Z2T2"/>
<accession>A0AAV2Z2T2</accession>
<organism evidence="2 3">
    <name type="scientific">Lagenidium giganteum</name>
    <dbReference type="NCBI Taxonomy" id="4803"/>
    <lineage>
        <taxon>Eukaryota</taxon>
        <taxon>Sar</taxon>
        <taxon>Stramenopiles</taxon>
        <taxon>Oomycota</taxon>
        <taxon>Peronosporomycetes</taxon>
        <taxon>Pythiales</taxon>
        <taxon>Pythiaceae</taxon>
    </lineage>
</organism>
<dbReference type="Proteomes" id="UP001146120">
    <property type="component" value="Unassembled WGS sequence"/>
</dbReference>
<dbReference type="PROSITE" id="PS50181">
    <property type="entry name" value="FBOX"/>
    <property type="match status" value="1"/>
</dbReference>
<keyword evidence="3" id="KW-1185">Reference proteome</keyword>
<dbReference type="EMBL" id="DAKRPA010000071">
    <property type="protein sequence ID" value="DBA00062.1"/>
    <property type="molecule type" value="Genomic_DNA"/>
</dbReference>
<evidence type="ECO:0000259" key="1">
    <source>
        <dbReference type="PROSITE" id="PS50181"/>
    </source>
</evidence>
<proteinExistence type="predicted"/>
<dbReference type="SUPFAM" id="SSF49899">
    <property type="entry name" value="Concanavalin A-like lectins/glucanases"/>
    <property type="match status" value="1"/>
</dbReference>
<dbReference type="InterPro" id="IPR036047">
    <property type="entry name" value="F-box-like_dom_sf"/>
</dbReference>
<dbReference type="Gene3D" id="1.20.1280.50">
    <property type="match status" value="1"/>
</dbReference>